<dbReference type="RefSeq" id="XP_030387157.1">
    <property type="nucleotide sequence ID" value="XM_030531297.1"/>
</dbReference>
<feature type="coiled-coil region" evidence="1">
    <location>
        <begin position="544"/>
        <end position="578"/>
    </location>
</feature>
<evidence type="ECO:0000256" key="1">
    <source>
        <dbReference type="SAM" id="Coils"/>
    </source>
</evidence>
<evidence type="ECO:0000313" key="3">
    <source>
        <dbReference type="Proteomes" id="UP000504634"/>
    </source>
</evidence>
<organism evidence="3 4">
    <name type="scientific">Drosophila lebanonensis</name>
    <name type="common">Fruit fly</name>
    <name type="synonym">Scaptodrosophila lebanonensis</name>
    <dbReference type="NCBI Taxonomy" id="7225"/>
    <lineage>
        <taxon>Eukaryota</taxon>
        <taxon>Metazoa</taxon>
        <taxon>Ecdysozoa</taxon>
        <taxon>Arthropoda</taxon>
        <taxon>Hexapoda</taxon>
        <taxon>Insecta</taxon>
        <taxon>Pterygota</taxon>
        <taxon>Neoptera</taxon>
        <taxon>Endopterygota</taxon>
        <taxon>Diptera</taxon>
        <taxon>Brachycera</taxon>
        <taxon>Muscomorpha</taxon>
        <taxon>Ephydroidea</taxon>
        <taxon>Drosophilidae</taxon>
        <taxon>Scaptodrosophila</taxon>
    </lineage>
</organism>
<keyword evidence="1" id="KW-0175">Coiled coil</keyword>
<reference evidence="4" key="1">
    <citation type="submission" date="2025-08" db="UniProtKB">
        <authorList>
            <consortium name="RefSeq"/>
        </authorList>
    </citation>
    <scope>IDENTIFICATION</scope>
    <source>
        <strain evidence="4">11010-0011.00</strain>
        <tissue evidence="4">Whole body</tissue>
    </source>
</reference>
<name>A0A6J2UIW2_DROLE</name>
<feature type="region of interest" description="Disordered" evidence="2">
    <location>
        <begin position="460"/>
        <end position="492"/>
    </location>
</feature>
<protein>
    <submittedName>
        <fullName evidence="4">Uncharacterized protein LOC115633813</fullName>
    </submittedName>
</protein>
<feature type="region of interest" description="Disordered" evidence="2">
    <location>
        <begin position="271"/>
        <end position="303"/>
    </location>
</feature>
<dbReference type="OrthoDB" id="7868721at2759"/>
<keyword evidence="3" id="KW-1185">Reference proteome</keyword>
<sequence>MEWFQKREAFFHATWSFYANGCKERMQDIRHRVGRNTDFIAHIKDQKAASFFQLLTRNSRSLRPRSTPLSTSNTNSTIALGTAPHDAIPEIIYKEFVQCFHDESPLGKFSKARQRRKRKPRFRRFTSKEELEKLDAEQAAVEEQLRRSTNPYAVEDLTKKLTDLKLKRNQFPSSIILFSASSLGEQFKSKRSRKEAKTASTQKTKLTKKNDKKRSRLVAAKYLKSYSCLDLKSYEKMIYDDDIDKENIRERTLFKYDHGFGRRIKPKEFLASKSSLGDSKSMQSQPSINMKSPRDPNANSSNSILTENQWFSDYAHRKKGWLNRIRDIASPDEAQPHKPAIKVDHKISKPRVQNLLHQDKLDEMDLQEQRAKAALLTPQPDTPPDVSSHLSILKKYEKELFSPAERSILSCASPPSFKPLLISDLVAEYKRTHSLEIYFNTLYPGLWDSVMDNIKKHFSDKEPTKATIEPAAQRQPPPPQKPRRRKRPPTRPPETICNVQTCCICECFQRAPEADADYMRYMKHKRQKLELRSYYARSIMRQCLIQKHTELESMKRECQELEHKKHQAVDESMAMERESKHSYTRALLLGCYQALQICQHIVEQKMRQRNMQHDRHNAIAQF</sequence>
<gene>
    <name evidence="4" type="primary">LOC115633813</name>
</gene>
<dbReference type="GeneID" id="115633813"/>
<evidence type="ECO:0000313" key="4">
    <source>
        <dbReference type="RefSeq" id="XP_030387157.1"/>
    </source>
</evidence>
<proteinExistence type="predicted"/>
<dbReference type="Proteomes" id="UP000504634">
    <property type="component" value="Unplaced"/>
</dbReference>
<feature type="compositionally biased region" description="Polar residues" evidence="2">
    <location>
        <begin position="272"/>
        <end position="290"/>
    </location>
</feature>
<evidence type="ECO:0000256" key="2">
    <source>
        <dbReference type="SAM" id="MobiDB-lite"/>
    </source>
</evidence>
<accession>A0A6J2UIW2</accession>
<dbReference type="AlphaFoldDB" id="A0A6J2UIW2"/>
<feature type="region of interest" description="Disordered" evidence="2">
    <location>
        <begin position="189"/>
        <end position="212"/>
    </location>
</feature>